<dbReference type="Pfam" id="PF14558">
    <property type="entry name" value="TRP_N"/>
    <property type="match status" value="1"/>
</dbReference>
<evidence type="ECO:0000313" key="13">
    <source>
        <dbReference type="Proteomes" id="UP000189513"/>
    </source>
</evidence>
<dbReference type="PANTHER" id="PTHR31145">
    <property type="entry name" value="INTEGRAL MEMBRANE PROTEIN (AFU_ORTHOLOGUE AFUA_7G01610)"/>
    <property type="match status" value="1"/>
</dbReference>
<dbReference type="OrthoDB" id="5212126at2759"/>
<feature type="chain" id="PRO_5015026824" evidence="9">
    <location>
        <begin position="19"/>
        <end position="754"/>
    </location>
</feature>
<dbReference type="GO" id="GO:0055085">
    <property type="term" value="P:transmembrane transport"/>
    <property type="evidence" value="ECO:0007669"/>
    <property type="project" value="TreeGrafter"/>
</dbReference>
<dbReference type="Proteomes" id="UP000189513">
    <property type="component" value="Unassembled WGS sequence"/>
</dbReference>
<evidence type="ECO:0000256" key="5">
    <source>
        <dbReference type="ARBA" id="ARBA00022989"/>
    </source>
</evidence>
<dbReference type="GO" id="GO:0009272">
    <property type="term" value="P:fungal-type cell wall biogenesis"/>
    <property type="evidence" value="ECO:0007669"/>
    <property type="project" value="TreeGrafter"/>
</dbReference>
<sequence>MQVFQLFLTLFLLGNAVAEKYIKTSSLLTCMADSQLTATYFDVKFYPSNSTVVYDVNALTTITGNVVAKVSVIVYGLNVIERDVDLCDLGLEEICPISAGAGRIDISSNIEISESVSSMIPGIAYTVPDLDARVRVIAYNQNDTDTPLACVEAVLSNGKTVQTKYASWPIAAISGLGLITSGVISVIGHSNTAAHIASNSISLFVYFQNLAITSMMGVSKVPPIAAAWAQNFQWSMGIISAKFMQNALKWYVQATGGTSTVVIENKNMLSISVQKRDFIDGIASMAPRIASAFAKRAELAYDDTIDDTNLYNTDERNTDDLTSKILVLRGIQRVSYLANIEISNFFLTGIVFFLFFLFVLLILIVTFKGLIEILIRSGSIKQHKFHDFRKQWSTIIKGTLFRLVLIAFPQISLLCLWQLTERDSAAIVVVAIFMFVIVFGLLLYGVVRVIQIGRKSARNHKTPAYLLYGDAKVLNRFGFLYVQFQAERYWWLVPMFTYLFLRSIFVALLQEKGKAQALCIFIIELVYFVALCWKRPYMDKRTNAFNIMVHLINFINSIIFLFFSNLFGQPAVVSSVSAVVFFVVNAVFALFLLIFTIVTCILAMVYKNPDTRYQPMKDDRVSFIPRTTALEKSDKKDTELLALGESVLSGQQPQQLQLRESESDEDSTKFPQGSLPRDRANSLNSANVVQPASAVYGTQPLSKPAGVSFTNDTAYHGSGFYNDSNSNNNSSSQFVNNPYENPYAKARQNNNNRF</sequence>
<gene>
    <name evidence="12" type="ORF">BON22_2991</name>
    <name evidence="11" type="ORF">CYFA0S_11e04214g</name>
</gene>
<evidence type="ECO:0000256" key="9">
    <source>
        <dbReference type="SAM" id="SignalP"/>
    </source>
</evidence>
<keyword evidence="3 8" id="KW-0812">Transmembrane</keyword>
<feature type="transmembrane region" description="Helical" evidence="8">
    <location>
        <begin position="579"/>
        <end position="606"/>
    </location>
</feature>
<comment type="subcellular location">
    <subcellularLocation>
        <location evidence="1">Membrane</location>
        <topology evidence="1">Multi-pass membrane protein</topology>
    </subcellularLocation>
</comment>
<evidence type="ECO:0000256" key="7">
    <source>
        <dbReference type="SAM" id="MobiDB-lite"/>
    </source>
</evidence>
<evidence type="ECO:0000256" key="6">
    <source>
        <dbReference type="ARBA" id="ARBA00023136"/>
    </source>
</evidence>
<feature type="transmembrane region" description="Helical" evidence="8">
    <location>
        <begin position="345"/>
        <end position="367"/>
    </location>
</feature>
<dbReference type="InterPro" id="IPR040241">
    <property type="entry name" value="TRP_Flc/Pkd2-like"/>
</dbReference>
<organism evidence="11">
    <name type="scientific">Cyberlindnera fabianii</name>
    <name type="common">Yeast</name>
    <name type="synonym">Hansenula fabianii</name>
    <dbReference type="NCBI Taxonomy" id="36022"/>
    <lineage>
        <taxon>Eukaryota</taxon>
        <taxon>Fungi</taxon>
        <taxon>Dikarya</taxon>
        <taxon>Ascomycota</taxon>
        <taxon>Saccharomycotina</taxon>
        <taxon>Saccharomycetes</taxon>
        <taxon>Phaffomycetales</taxon>
        <taxon>Phaffomycetaceae</taxon>
        <taxon>Cyberlindnera</taxon>
    </lineage>
</organism>
<feature type="transmembrane region" description="Helical" evidence="8">
    <location>
        <begin position="545"/>
        <end position="567"/>
    </location>
</feature>
<evidence type="ECO:0000256" key="1">
    <source>
        <dbReference type="ARBA" id="ARBA00004141"/>
    </source>
</evidence>
<keyword evidence="4 9" id="KW-0732">Signal</keyword>
<evidence type="ECO:0000313" key="12">
    <source>
        <dbReference type="EMBL" id="ONH67319.1"/>
    </source>
</evidence>
<evidence type="ECO:0000256" key="8">
    <source>
        <dbReference type="SAM" id="Phobius"/>
    </source>
</evidence>
<evidence type="ECO:0000313" key="11">
    <source>
        <dbReference type="EMBL" id="CDR43331.1"/>
    </source>
</evidence>
<feature type="transmembrane region" description="Helical" evidence="8">
    <location>
        <begin position="489"/>
        <end position="509"/>
    </location>
</feature>
<keyword evidence="6 8" id="KW-0472">Membrane</keyword>
<reference evidence="12" key="3">
    <citation type="submission" date="2017-01" db="EMBL/GenBank/DDBJ databases">
        <authorList>
            <person name="Mah S.A."/>
            <person name="Swanson W.J."/>
            <person name="Moy G.W."/>
            <person name="Vacquier V.D."/>
        </authorList>
    </citation>
    <scope>NUCLEOTIDE SEQUENCE [LARGE SCALE GENOMIC DNA]</scope>
    <source>
        <strain evidence="12">65</strain>
    </source>
</reference>
<feature type="region of interest" description="Disordered" evidence="7">
    <location>
        <begin position="720"/>
        <end position="754"/>
    </location>
</feature>
<feature type="transmembrane region" description="Helical" evidence="8">
    <location>
        <begin position="515"/>
        <end position="533"/>
    </location>
</feature>
<dbReference type="EMBL" id="LK052896">
    <property type="protein sequence ID" value="CDR43331.1"/>
    <property type="molecule type" value="Genomic_DNA"/>
</dbReference>
<dbReference type="InterPro" id="IPR032800">
    <property type="entry name" value="TRP_N"/>
</dbReference>
<protein>
    <submittedName>
        <fullName evidence="11">CYFA0S11e04214g1_1</fullName>
    </submittedName>
    <submittedName>
        <fullName evidence="12">Flavin carrier protein 2</fullName>
    </submittedName>
</protein>
<dbReference type="OMA" id="FQAQAFI"/>
<dbReference type="STRING" id="36022.A0A061B0I2"/>
<evidence type="ECO:0000256" key="4">
    <source>
        <dbReference type="ARBA" id="ARBA00022729"/>
    </source>
</evidence>
<feature type="transmembrane region" description="Helical" evidence="8">
    <location>
        <begin position="399"/>
        <end position="419"/>
    </location>
</feature>
<dbReference type="AlphaFoldDB" id="A0A061B0I2"/>
<evidence type="ECO:0000259" key="10">
    <source>
        <dbReference type="SMART" id="SM01320"/>
    </source>
</evidence>
<keyword evidence="13" id="KW-1185">Reference proteome</keyword>
<dbReference type="Pfam" id="PF06011">
    <property type="entry name" value="TRP"/>
    <property type="match status" value="1"/>
</dbReference>
<dbReference type="SMART" id="SM01320">
    <property type="entry name" value="TRP_N"/>
    <property type="match status" value="1"/>
</dbReference>
<feature type="transmembrane region" description="Helical" evidence="8">
    <location>
        <begin position="425"/>
        <end position="447"/>
    </location>
</feature>
<feature type="domain" description="ML-like" evidence="10">
    <location>
        <begin position="20"/>
        <end position="162"/>
    </location>
</feature>
<evidence type="ECO:0000256" key="2">
    <source>
        <dbReference type="ARBA" id="ARBA00010642"/>
    </source>
</evidence>
<dbReference type="InterPro" id="IPR010308">
    <property type="entry name" value="TRP_C"/>
</dbReference>
<feature type="compositionally biased region" description="Low complexity" evidence="7">
    <location>
        <begin position="722"/>
        <end position="732"/>
    </location>
</feature>
<reference evidence="11" key="1">
    <citation type="journal article" date="2014" name="Genome Announc.">
        <title>Genome sequence of the yeast Cyberlindnera fabianii (Hansenula fabianii).</title>
        <authorList>
            <person name="Freel K.C."/>
            <person name="Sarilar V."/>
            <person name="Neuveglise C."/>
            <person name="Devillers H."/>
            <person name="Friedrich A."/>
            <person name="Schacherer J."/>
        </authorList>
    </citation>
    <scope>NUCLEOTIDE SEQUENCE</scope>
    <source>
        <strain evidence="11">YJS4271</strain>
    </source>
</reference>
<reference evidence="13" key="2">
    <citation type="journal article" date="2017" name="Genome Announc.">
        <title>Genome sequences of Cyberlindnera fabianii 65, Pichia kudriavzevii 129, and Saccharomyces cerevisiae 131 isolated from fermented masau fruits in Zimbabwe.</title>
        <authorList>
            <person name="van Rijswijck I.M.H."/>
            <person name="Derks M.F.L."/>
            <person name="Abee T."/>
            <person name="de Ridder D."/>
            <person name="Smid E.J."/>
        </authorList>
    </citation>
    <scope>NUCLEOTIDE SEQUENCE [LARGE SCALE GENOMIC DNA]</scope>
    <source>
        <strain evidence="13">65</strain>
    </source>
</reference>
<dbReference type="EMBL" id="MPUK01000005">
    <property type="protein sequence ID" value="ONH67319.1"/>
    <property type="molecule type" value="Genomic_DNA"/>
</dbReference>
<name>A0A061B0I2_CYBFA</name>
<proteinExistence type="inferred from homology"/>
<feature type="region of interest" description="Disordered" evidence="7">
    <location>
        <begin position="650"/>
        <end position="682"/>
    </location>
</feature>
<evidence type="ECO:0000256" key="3">
    <source>
        <dbReference type="ARBA" id="ARBA00022692"/>
    </source>
</evidence>
<comment type="similarity">
    <text evidence="2">Belongs to the transient receptor potential (TRP) ion channel family.</text>
</comment>
<dbReference type="VEuPathDB" id="FungiDB:BON22_2991"/>
<accession>A0A061B0I2</accession>
<feature type="signal peptide" evidence="9">
    <location>
        <begin position="1"/>
        <end position="18"/>
    </location>
</feature>
<dbReference type="GO" id="GO:0016020">
    <property type="term" value="C:membrane"/>
    <property type="evidence" value="ECO:0007669"/>
    <property type="project" value="UniProtKB-SubCell"/>
</dbReference>
<dbReference type="PANTHER" id="PTHR31145:SF2">
    <property type="entry name" value="FLAVIN CARRIER PROTEIN 2"/>
    <property type="match status" value="1"/>
</dbReference>
<keyword evidence="5 8" id="KW-1133">Transmembrane helix</keyword>